<reference evidence="2" key="1">
    <citation type="submission" date="2020-04" db="EMBL/GenBank/DDBJ databases">
        <authorList>
            <person name="Chiriac C."/>
            <person name="Salcher M."/>
            <person name="Ghai R."/>
            <person name="Kavagutti S V."/>
        </authorList>
    </citation>
    <scope>NUCLEOTIDE SEQUENCE</scope>
</reference>
<name>A0A6J5M9D2_9CAUD</name>
<evidence type="ECO:0000256" key="1">
    <source>
        <dbReference type="SAM" id="MobiDB-lite"/>
    </source>
</evidence>
<organism evidence="2">
    <name type="scientific">uncultured Caudovirales phage</name>
    <dbReference type="NCBI Taxonomy" id="2100421"/>
    <lineage>
        <taxon>Viruses</taxon>
        <taxon>Duplodnaviria</taxon>
        <taxon>Heunggongvirae</taxon>
        <taxon>Uroviricota</taxon>
        <taxon>Caudoviricetes</taxon>
        <taxon>Peduoviridae</taxon>
        <taxon>Maltschvirus</taxon>
        <taxon>Maltschvirus maltsch</taxon>
    </lineage>
</organism>
<sequence length="1732" mass="194858">MLKFPDNSDFNGRPVRNVPDNDYGVGPSGEYEPFGQQDGITNLDGNGLIYVPPVKPNPTFVPPSFTQAGKIKITLFSQEDCQFTENDVLIGFGKSISVEKLNRSFGSQKTYRAVKAGVVSKNYFIVSIQKKFNTIRDLESNQDILAPGLKPIDSNTVLPTILSSKVLDTSQKTPIGDDIFTFGYNMGNPIGYNDYLYAENVSVKEFEYNEKTNEYVFLKEMPLNTDSGVVNLEFAFTPQTVKESDKIIDYTIEFTSNFASDLQNNISLYYEIVDNFGLKLDTDTITFDDEETDGKTIPESSLSKATVNFKILGNLPAGYKYKNVYYKNRKAPSLITNDITKGWKEVNSEFSIPAIEIKNGIVVNAILERENIVAVKPQLNLSTSQYDKEVKDSDTDATLNILYDNSNADFIDVYLSDKDVFRINASQGYIPLSFVKDFKRVYGKKKIVLVPFSEQYGSGDRYEVIINFVAVNDFPIITQILFPTQVEIPSFSDGNIEWDVTYNTKAVSSVDVDLYFKDKSRVNLFKNIPPTGTFKINLRDLATKFPQWNGSSNLTLIFKPYNRNGETELIGNEYEISTNIVYPTIKLDEDIIRKSIYDAFIGVLKFDEPEKESKYLSHLINLGNDERILISAWEEDNWTLSEKTEDEFGNTIVKNEVKSIILKLYEPLPAEVSLNSTMWITKLMTNPLIETIVLNEEAVTEYPYIKGPNFDIEVDFVKGQSTNYESLDDLIISASSSSTLIQNYLSASLVDTSQLNIKYASGSVSGGTAEYLWENFVHFSSAAERVNNFVYKVQLIENYETLIASASIGAQTASFAGQQEVQRLNSKKSSLIQGFDGFETFLYTSSSFTTNGSGSITWPYNGATRIASSNQNVVKWYENLVELATTYDTGNSNWLVNNIPQYIRTNTENENYLLFFSMIGHHFDNIYYYTKAIERSRGLGYESDNGVANKILYEMLKSFSWDAKNLGGDKELWNYVFGEDKAGGSKQSTPSNERSKEVWRRIINNLPYLLKHKGTRRGIYALMACYGIPSSNLSIMEFGGPEVTDDTKNKLLMDATSYALKMDNGTGIEVQSSGIKSVELFIKPAYAQNRVVFVDNSINQLRISGSIGSKYGKVIWGNGQLSSSLLPIFNDRYFGICVSDWGSYRQLDVMQVDGDREIFYQSITSSAENFSGSGQLIIGNVVPPDCFTGSLDEVRLWNQPLSSSIFKQHVYYPEMINGNHISASTTDLELRFDFEYPKNLTSNTFILNVAPGIKLNSTSSRNYYEDNAVSTGLTRLRTSMPFSGSAVGFPSATTHPYQFEVLNRNVVLEMPDIGTSRYATNKVRVEDQTLLTDLSSKSRSTKKSFDNQPIDSNRVGLFFSPNKELNLDIAKTFGNSDFNDYIGDPSDRFKTGYKALDNIRNYYFERIQNRDIYAYINLIRAYEKAMFEDIKKMLPARVTATTGILIEPHFLERSKYQYSKPTGSNFYYEGEHEYDTSILGENNQYETNIDADLSENLFGENNQYDTVITVTEDVYAENNQYDSIINANETINSAGEYYSYETTIQSELNAATVTRQDLNEDTNKLVGKNDYVDIGFGIYAENGAAIRTYYDANGSLKKERIRVTLVEEQKTKVYQKYNIVINGVGDPRGGFSDTSSVYLEKNLIIQPYSGSVTPMSGSGSIVNATPLSGYLPTHYRYTSDLTTGLENSYFRGCKNTSATTLDGSSPIEVFVTNPNVIKVAGRDNNEPILDVE</sequence>
<dbReference type="SUPFAM" id="SSF49899">
    <property type="entry name" value="Concanavalin A-like lectins/glucanases"/>
    <property type="match status" value="1"/>
</dbReference>
<protein>
    <submittedName>
        <fullName evidence="2">Uncharacterized protein</fullName>
    </submittedName>
</protein>
<feature type="region of interest" description="Disordered" evidence="1">
    <location>
        <begin position="1"/>
        <end position="30"/>
    </location>
</feature>
<evidence type="ECO:0000313" key="2">
    <source>
        <dbReference type="EMBL" id="CAB4142721.1"/>
    </source>
</evidence>
<proteinExistence type="predicted"/>
<dbReference type="InterPro" id="IPR013320">
    <property type="entry name" value="ConA-like_dom_sf"/>
</dbReference>
<dbReference type="EMBL" id="LR796420">
    <property type="protein sequence ID" value="CAB4142721.1"/>
    <property type="molecule type" value="Genomic_DNA"/>
</dbReference>
<gene>
    <name evidence="2" type="ORF">UFOVP449_72</name>
</gene>
<dbReference type="Gene3D" id="2.60.120.200">
    <property type="match status" value="1"/>
</dbReference>
<accession>A0A6J5M9D2</accession>